<keyword evidence="3" id="KW-1185">Reference proteome</keyword>
<feature type="compositionally biased region" description="Polar residues" evidence="1">
    <location>
        <begin position="93"/>
        <end position="107"/>
    </location>
</feature>
<feature type="compositionally biased region" description="Basic and acidic residues" evidence="1">
    <location>
        <begin position="76"/>
        <end position="92"/>
    </location>
</feature>
<proteinExistence type="predicted"/>
<evidence type="ECO:0000313" key="3">
    <source>
        <dbReference type="Proteomes" id="UP001189429"/>
    </source>
</evidence>
<dbReference type="Proteomes" id="UP001189429">
    <property type="component" value="Unassembled WGS sequence"/>
</dbReference>
<feature type="compositionally biased region" description="Basic and acidic residues" evidence="1">
    <location>
        <begin position="42"/>
        <end position="59"/>
    </location>
</feature>
<reference evidence="2" key="1">
    <citation type="submission" date="2023-10" db="EMBL/GenBank/DDBJ databases">
        <authorList>
            <person name="Chen Y."/>
            <person name="Shah S."/>
            <person name="Dougan E. K."/>
            <person name="Thang M."/>
            <person name="Chan C."/>
        </authorList>
    </citation>
    <scope>NUCLEOTIDE SEQUENCE [LARGE SCALE GENOMIC DNA]</scope>
</reference>
<gene>
    <name evidence="2" type="ORF">PCOR1329_LOCUS1550</name>
</gene>
<feature type="region of interest" description="Disordered" evidence="1">
    <location>
        <begin position="1"/>
        <end position="136"/>
    </location>
</feature>
<evidence type="ECO:0000313" key="2">
    <source>
        <dbReference type="EMBL" id="CAK0790205.1"/>
    </source>
</evidence>
<accession>A0ABN9PBL6</accession>
<feature type="compositionally biased region" description="Basic and acidic residues" evidence="1">
    <location>
        <begin position="109"/>
        <end position="136"/>
    </location>
</feature>
<name>A0ABN9PBL6_9DINO</name>
<organism evidence="2 3">
    <name type="scientific">Prorocentrum cordatum</name>
    <dbReference type="NCBI Taxonomy" id="2364126"/>
    <lineage>
        <taxon>Eukaryota</taxon>
        <taxon>Sar</taxon>
        <taxon>Alveolata</taxon>
        <taxon>Dinophyceae</taxon>
        <taxon>Prorocentrales</taxon>
        <taxon>Prorocentraceae</taxon>
        <taxon>Prorocentrum</taxon>
    </lineage>
</organism>
<protein>
    <submittedName>
        <fullName evidence="2">Uncharacterized protein</fullName>
    </submittedName>
</protein>
<evidence type="ECO:0000256" key="1">
    <source>
        <dbReference type="SAM" id="MobiDB-lite"/>
    </source>
</evidence>
<dbReference type="EMBL" id="CAUYUJ010000379">
    <property type="protein sequence ID" value="CAK0790205.1"/>
    <property type="molecule type" value="Genomic_DNA"/>
</dbReference>
<comment type="caution">
    <text evidence="2">The sequence shown here is derived from an EMBL/GenBank/DDBJ whole genome shotgun (WGS) entry which is preliminary data.</text>
</comment>
<feature type="compositionally biased region" description="Polar residues" evidence="1">
    <location>
        <begin position="7"/>
        <end position="34"/>
    </location>
</feature>
<sequence>MLEEQTEGNNGDEQAATVQDTRPVSEATVTSEVFSSAAYDETTARPDRDALEALPERERKHGRCWSDSSPRAASRSVEEPPRTVARRPETQGHGEQQSNQEPWTSQEWDTDRSTGDACKVEEWKKSVWSKTDDEKN</sequence>